<dbReference type="Pfam" id="PF00646">
    <property type="entry name" value="F-box"/>
    <property type="match status" value="1"/>
</dbReference>
<accession>A0A9P1N1Y6</accession>
<evidence type="ECO:0000259" key="1">
    <source>
        <dbReference type="Pfam" id="PF00646"/>
    </source>
</evidence>
<organism evidence="2 3">
    <name type="scientific">Caenorhabditis angaria</name>
    <dbReference type="NCBI Taxonomy" id="860376"/>
    <lineage>
        <taxon>Eukaryota</taxon>
        <taxon>Metazoa</taxon>
        <taxon>Ecdysozoa</taxon>
        <taxon>Nematoda</taxon>
        <taxon>Chromadorea</taxon>
        <taxon>Rhabditida</taxon>
        <taxon>Rhabditina</taxon>
        <taxon>Rhabditomorpha</taxon>
        <taxon>Rhabditoidea</taxon>
        <taxon>Rhabditidae</taxon>
        <taxon>Peloderinae</taxon>
        <taxon>Caenorhabditis</taxon>
    </lineage>
</organism>
<proteinExistence type="predicted"/>
<dbReference type="InterPro" id="IPR001810">
    <property type="entry name" value="F-box_dom"/>
</dbReference>
<sequence length="279" mass="32996">MMLFSRFIGKEEELPINKLPPEILGIIFSKLEYKDAQKLKNSSTSLLNAYKSERRMIDGPDCDAHVYYKNKELRLVITIWRKIRWTRTIPLNQWKSYFQNAKCGTFDMTVDEEIPLEILKNILCCKSIRVFDCFGKSMNQMTIDLIAKYQPKSFKFIENDWSSQMLEFTKYSIVTVECSKNVDDVFEAMKFTYNLIISLKPESYEKNEHSLIKLKYNIDDKYKPHFVFNFARDTKEQQVELIENFLENSVSNIYGAGVKWQLINGYNDVHLLYMRVPNV</sequence>
<evidence type="ECO:0000313" key="3">
    <source>
        <dbReference type="Proteomes" id="UP001152747"/>
    </source>
</evidence>
<feature type="domain" description="F-box" evidence="1">
    <location>
        <begin position="16"/>
        <end position="46"/>
    </location>
</feature>
<protein>
    <recommendedName>
        <fullName evidence="1">F-box domain-containing protein</fullName>
    </recommendedName>
</protein>
<reference evidence="2" key="1">
    <citation type="submission" date="2022-11" db="EMBL/GenBank/DDBJ databases">
        <authorList>
            <person name="Kikuchi T."/>
        </authorList>
    </citation>
    <scope>NUCLEOTIDE SEQUENCE</scope>
    <source>
        <strain evidence="2">PS1010</strain>
    </source>
</reference>
<dbReference type="EMBL" id="CANHGI010000003">
    <property type="protein sequence ID" value="CAI5444880.1"/>
    <property type="molecule type" value="Genomic_DNA"/>
</dbReference>
<comment type="caution">
    <text evidence="2">The sequence shown here is derived from an EMBL/GenBank/DDBJ whole genome shotgun (WGS) entry which is preliminary data.</text>
</comment>
<name>A0A9P1N1Y6_9PELO</name>
<dbReference type="Proteomes" id="UP001152747">
    <property type="component" value="Unassembled WGS sequence"/>
</dbReference>
<keyword evidence="3" id="KW-1185">Reference proteome</keyword>
<evidence type="ECO:0000313" key="2">
    <source>
        <dbReference type="EMBL" id="CAI5444880.1"/>
    </source>
</evidence>
<dbReference type="AlphaFoldDB" id="A0A9P1N1Y6"/>
<gene>
    <name evidence="2" type="ORF">CAMP_LOCUS7517</name>
</gene>